<dbReference type="PANTHER" id="PTHR11934">
    <property type="entry name" value="RIBOSE-5-PHOSPHATE ISOMERASE"/>
    <property type="match status" value="1"/>
</dbReference>
<dbReference type="GO" id="GO:0009052">
    <property type="term" value="P:pentose-phosphate shunt, non-oxidative branch"/>
    <property type="evidence" value="ECO:0007669"/>
    <property type="project" value="UniProtKB-UniRule"/>
</dbReference>
<dbReference type="PANTHER" id="PTHR11934:SF0">
    <property type="entry name" value="RIBOSE-5-PHOSPHATE ISOMERASE"/>
    <property type="match status" value="1"/>
</dbReference>
<dbReference type="SUPFAM" id="SSF100950">
    <property type="entry name" value="NagB/RpiA/CoA transferase-like"/>
    <property type="match status" value="1"/>
</dbReference>
<dbReference type="EC" id="5.3.1.6" evidence="3"/>
<feature type="binding site" evidence="3">
    <location>
        <begin position="96"/>
        <end position="99"/>
    </location>
    <ligand>
        <name>substrate</name>
    </ligand>
</feature>
<evidence type="ECO:0000313" key="4">
    <source>
        <dbReference type="EMBL" id="EJP73654.1"/>
    </source>
</evidence>
<comment type="catalytic activity">
    <reaction evidence="1 3">
        <text>aldehydo-D-ribose 5-phosphate = D-ribulose 5-phosphate</text>
        <dbReference type="Rhea" id="RHEA:14657"/>
        <dbReference type="ChEBI" id="CHEBI:58121"/>
        <dbReference type="ChEBI" id="CHEBI:58273"/>
        <dbReference type="EC" id="5.3.1.6"/>
    </reaction>
</comment>
<sequence length="213" mass="23034">MNASKKNVALQAIDLLKTKLYPEMILGIGTGSTVNAFIDNIDQIANYFSAAVSSSNASTSLLRDKGINVLDLNDVNEIHFYIDGADEVDPNNFLIKGGGGAHTKEKIIASASNEFICLVDESKRVSELGSFPLPIEVLPMSRSLVSRTIVSMGGVPIYRNGFITDHQNHIIDVTGLDFSDPSDLEKKLNAIPGVVDNGVFARNKPDLVIFPKD</sequence>
<evidence type="ECO:0000256" key="1">
    <source>
        <dbReference type="ARBA" id="ARBA00001713"/>
    </source>
</evidence>
<dbReference type="EMBL" id="JH611165">
    <property type="protein sequence ID" value="EJP73654.1"/>
    <property type="molecule type" value="Genomic_DNA"/>
</dbReference>
<dbReference type="GO" id="GO:0006014">
    <property type="term" value="P:D-ribose metabolic process"/>
    <property type="evidence" value="ECO:0007669"/>
    <property type="project" value="TreeGrafter"/>
</dbReference>
<comment type="similarity">
    <text evidence="3">Belongs to the ribose 5-phosphate isomerase family.</text>
</comment>
<feature type="binding site" evidence="3">
    <location>
        <begin position="83"/>
        <end position="86"/>
    </location>
    <ligand>
        <name>substrate</name>
    </ligand>
</feature>
<dbReference type="InterPro" id="IPR037171">
    <property type="entry name" value="NagB/RpiA_transferase-like"/>
</dbReference>
<gene>
    <name evidence="3 4" type="primary">rpiA</name>
    <name evidence="4" type="ORF">NT02SARS_0041</name>
</gene>
<dbReference type="InterPro" id="IPR020672">
    <property type="entry name" value="Ribose5P_isomerase_typA_subgr"/>
</dbReference>
<dbReference type="SUPFAM" id="SSF75445">
    <property type="entry name" value="D-ribose-5-phosphate isomerase (RpiA), lid domain"/>
    <property type="match status" value="1"/>
</dbReference>
<evidence type="ECO:0000256" key="3">
    <source>
        <dbReference type="HAMAP-Rule" id="MF_00170"/>
    </source>
</evidence>
<organism evidence="4 5">
    <name type="scientific">SAR86 cluster bacterium SAR86B</name>
    <dbReference type="NCBI Taxonomy" id="1123867"/>
    <lineage>
        <taxon>Bacteria</taxon>
        <taxon>Pseudomonadati</taxon>
        <taxon>Pseudomonadota</taxon>
        <taxon>Gammaproteobacteria</taxon>
        <taxon>SAR86 cluster</taxon>
    </lineage>
</organism>
<dbReference type="NCBIfam" id="NF001924">
    <property type="entry name" value="PRK00702.1"/>
    <property type="match status" value="1"/>
</dbReference>
<evidence type="ECO:0000313" key="5">
    <source>
        <dbReference type="Proteomes" id="UP000010116"/>
    </source>
</evidence>
<feature type="active site" description="Proton acceptor" evidence="3">
    <location>
        <position position="105"/>
    </location>
</feature>
<keyword evidence="2 3" id="KW-0413">Isomerase</keyword>
<dbReference type="UniPathway" id="UPA00115">
    <property type="reaction ID" value="UER00412"/>
</dbReference>
<evidence type="ECO:0000256" key="2">
    <source>
        <dbReference type="ARBA" id="ARBA00023235"/>
    </source>
</evidence>
<dbReference type="Pfam" id="PF06026">
    <property type="entry name" value="Rib_5-P_isom_A"/>
    <property type="match status" value="1"/>
</dbReference>
<feature type="binding site" evidence="3">
    <location>
        <begin position="30"/>
        <end position="33"/>
    </location>
    <ligand>
        <name>substrate</name>
    </ligand>
</feature>
<reference evidence="4 5" key="1">
    <citation type="journal article" date="2012" name="ISME J.">
        <title>Genomic insights to SAR86, an abundant and uncultivated marine bacterial lineage.</title>
        <authorList>
            <person name="Dupont C.L."/>
            <person name="Rusch D.B."/>
            <person name="Yooseph S."/>
            <person name="Lombardo M.J."/>
            <person name="Richter R.A."/>
            <person name="Valas R."/>
            <person name="Novotny M."/>
            <person name="Yee-Greenbaum J."/>
            <person name="Selengut J.D."/>
            <person name="Haft D.H."/>
            <person name="Halpern A.L."/>
            <person name="Lasken R.S."/>
            <person name="Nealson K."/>
            <person name="Friedman R."/>
            <person name="Venter J.C."/>
        </authorList>
    </citation>
    <scope>NUCLEOTIDE SEQUENCE [LARGE SCALE GENOMIC DNA]</scope>
</reference>
<comment type="pathway">
    <text evidence="3">Carbohydrate degradation; pentose phosphate pathway; D-ribose 5-phosphate from D-ribulose 5-phosphate (non-oxidative stage): step 1/1.</text>
</comment>
<comment type="subunit">
    <text evidence="3">Homodimer.</text>
</comment>
<dbReference type="Gene3D" id="3.40.50.1360">
    <property type="match status" value="1"/>
</dbReference>
<dbReference type="NCBIfam" id="TIGR00021">
    <property type="entry name" value="rpiA"/>
    <property type="match status" value="1"/>
</dbReference>
<dbReference type="HAMAP" id="MF_00170">
    <property type="entry name" value="Rib_5P_isom_A"/>
    <property type="match status" value="1"/>
</dbReference>
<dbReference type="CDD" id="cd01398">
    <property type="entry name" value="RPI_A"/>
    <property type="match status" value="1"/>
</dbReference>
<feature type="binding site" evidence="3">
    <location>
        <position position="123"/>
    </location>
    <ligand>
        <name>substrate</name>
    </ligand>
</feature>
<dbReference type="Gene3D" id="3.30.70.260">
    <property type="match status" value="1"/>
</dbReference>
<dbReference type="FunFam" id="3.40.50.1360:FF:000001">
    <property type="entry name" value="Ribose-5-phosphate isomerase A"/>
    <property type="match status" value="1"/>
</dbReference>
<dbReference type="HOGENOM" id="CLU_056590_1_1_6"/>
<comment type="function">
    <text evidence="3">Catalyzes the reversible conversion of ribose-5-phosphate to ribulose 5-phosphate.</text>
</comment>
<dbReference type="Proteomes" id="UP000010116">
    <property type="component" value="Unassembled WGS sequence"/>
</dbReference>
<dbReference type="GO" id="GO:0005829">
    <property type="term" value="C:cytosol"/>
    <property type="evidence" value="ECO:0007669"/>
    <property type="project" value="TreeGrafter"/>
</dbReference>
<dbReference type="GO" id="GO:0004751">
    <property type="term" value="F:ribose-5-phosphate isomerase activity"/>
    <property type="evidence" value="ECO:0007669"/>
    <property type="project" value="UniProtKB-UniRule"/>
</dbReference>
<accession>J4KT13</accession>
<dbReference type="InterPro" id="IPR004788">
    <property type="entry name" value="Ribose5P_isomerase_type_A"/>
</dbReference>
<proteinExistence type="inferred from homology"/>
<name>J4KT13_9GAMM</name>
<dbReference type="AlphaFoldDB" id="J4KT13"/>
<protein>
    <recommendedName>
        <fullName evidence="3">Ribose-5-phosphate isomerase A</fullName>
        <ecNumber evidence="3">5.3.1.6</ecNumber>
    </recommendedName>
    <alternativeName>
        <fullName evidence="3">Phosphoriboisomerase A</fullName>
        <shortName evidence="3">PRI</shortName>
    </alternativeName>
</protein>